<feature type="transmembrane region" description="Helical" evidence="1">
    <location>
        <begin position="12"/>
        <end position="33"/>
    </location>
</feature>
<keyword evidence="1" id="KW-0812">Transmembrane</keyword>
<protein>
    <submittedName>
        <fullName evidence="2">Uncharacterized protein</fullName>
    </submittedName>
</protein>
<dbReference type="RefSeq" id="WP_052554886.1">
    <property type="nucleotide sequence ID" value="NZ_JMCC02000087.1"/>
</dbReference>
<dbReference type="AlphaFoldDB" id="A0A0C2CRM5"/>
<evidence type="ECO:0000313" key="2">
    <source>
        <dbReference type="EMBL" id="KIG13836.1"/>
    </source>
</evidence>
<proteinExistence type="predicted"/>
<sequence length="105" mass="11501">MRIRAKPLLSLRNWFIATFIIVWNATCLVAMALNGWQGRLTEGPGLWTAVIQLACTCLLAFGIAAIPALREALTDPKRRELYEPTPFVFIGLITGTLAGILAYGP</sequence>
<evidence type="ECO:0000256" key="1">
    <source>
        <dbReference type="SAM" id="Phobius"/>
    </source>
</evidence>
<dbReference type="EMBL" id="JMCC02000087">
    <property type="protein sequence ID" value="KIG13836.1"/>
    <property type="molecule type" value="Genomic_DNA"/>
</dbReference>
<evidence type="ECO:0000313" key="3">
    <source>
        <dbReference type="Proteomes" id="UP000031599"/>
    </source>
</evidence>
<dbReference type="Proteomes" id="UP000031599">
    <property type="component" value="Unassembled WGS sequence"/>
</dbReference>
<accession>A0A0C2CRM5</accession>
<reference evidence="2 3" key="1">
    <citation type="submission" date="2014-12" db="EMBL/GenBank/DDBJ databases">
        <title>Genome assembly of Enhygromyxa salina DSM 15201.</title>
        <authorList>
            <person name="Sharma G."/>
            <person name="Subramanian S."/>
        </authorList>
    </citation>
    <scope>NUCLEOTIDE SEQUENCE [LARGE SCALE GENOMIC DNA]</scope>
    <source>
        <strain evidence="2 3">DSM 15201</strain>
    </source>
</reference>
<keyword evidence="1" id="KW-0472">Membrane</keyword>
<comment type="caution">
    <text evidence="2">The sequence shown here is derived from an EMBL/GenBank/DDBJ whole genome shotgun (WGS) entry which is preliminary data.</text>
</comment>
<gene>
    <name evidence="2" type="ORF">DB30_07491</name>
</gene>
<name>A0A0C2CRM5_9BACT</name>
<feature type="transmembrane region" description="Helical" evidence="1">
    <location>
        <begin position="81"/>
        <end position="103"/>
    </location>
</feature>
<organism evidence="2 3">
    <name type="scientific">Enhygromyxa salina</name>
    <dbReference type="NCBI Taxonomy" id="215803"/>
    <lineage>
        <taxon>Bacteria</taxon>
        <taxon>Pseudomonadati</taxon>
        <taxon>Myxococcota</taxon>
        <taxon>Polyangia</taxon>
        <taxon>Nannocystales</taxon>
        <taxon>Nannocystaceae</taxon>
        <taxon>Enhygromyxa</taxon>
    </lineage>
</organism>
<feature type="transmembrane region" description="Helical" evidence="1">
    <location>
        <begin position="45"/>
        <end position="69"/>
    </location>
</feature>
<keyword evidence="1" id="KW-1133">Transmembrane helix</keyword>